<keyword evidence="4" id="KW-1185">Reference proteome</keyword>
<proteinExistence type="predicted"/>
<evidence type="ECO:0000259" key="2">
    <source>
        <dbReference type="PROSITE" id="PS50830"/>
    </source>
</evidence>
<reference evidence="3 4" key="1">
    <citation type="submission" date="2018-02" db="EMBL/GenBank/DDBJ databases">
        <title>Mycoplasma marinum and Mycoplasma todarodis sp. nov., moderately halophilic and psychrotolerant mycoplasmas isolated from cephalopods.</title>
        <authorList>
            <person name="Viver T."/>
        </authorList>
    </citation>
    <scope>NUCLEOTIDE SEQUENCE [LARGE SCALE GENOMIC DNA]</scope>
    <source>
        <strain evidence="3 4">5H</strain>
    </source>
</reference>
<dbReference type="SMART" id="SM00318">
    <property type="entry name" value="SNc"/>
    <property type="match status" value="1"/>
</dbReference>
<dbReference type="PROSITE" id="PS51257">
    <property type="entry name" value="PROKAR_LIPOPROTEIN"/>
    <property type="match status" value="1"/>
</dbReference>
<dbReference type="OrthoDB" id="401280at2"/>
<dbReference type="Proteomes" id="UP000291072">
    <property type="component" value="Unassembled WGS sequence"/>
</dbReference>
<feature type="domain" description="TNase-like" evidence="2">
    <location>
        <begin position="52"/>
        <end position="196"/>
    </location>
</feature>
<evidence type="ECO:0000256" key="1">
    <source>
        <dbReference type="SAM" id="SignalP"/>
    </source>
</evidence>
<evidence type="ECO:0000313" key="4">
    <source>
        <dbReference type="Proteomes" id="UP000291072"/>
    </source>
</evidence>
<comment type="caution">
    <text evidence="3">The sequence shown here is derived from an EMBL/GenBank/DDBJ whole genome shotgun (WGS) entry which is preliminary data.</text>
</comment>
<dbReference type="AlphaFoldDB" id="A0A4R0XIY2"/>
<dbReference type="PROSITE" id="PS50830">
    <property type="entry name" value="TNASE_3"/>
    <property type="match status" value="1"/>
</dbReference>
<keyword evidence="1" id="KW-0732">Signal</keyword>
<name>A0A4R0XIY2_9MOLU</name>
<dbReference type="Pfam" id="PF00565">
    <property type="entry name" value="SNase"/>
    <property type="match status" value="1"/>
</dbReference>
<dbReference type="EMBL" id="PSZP01000034">
    <property type="protein sequence ID" value="TCG10553.1"/>
    <property type="molecule type" value="Genomic_DNA"/>
</dbReference>
<dbReference type="SUPFAM" id="SSF50199">
    <property type="entry name" value="Staphylococcal nuclease"/>
    <property type="match status" value="1"/>
</dbReference>
<evidence type="ECO:0000313" key="3">
    <source>
        <dbReference type="EMBL" id="TCG10553.1"/>
    </source>
</evidence>
<organism evidence="3 4">
    <name type="scientific">Mycoplasma todarodis</name>
    <dbReference type="NCBI Taxonomy" id="1937191"/>
    <lineage>
        <taxon>Bacteria</taxon>
        <taxon>Bacillati</taxon>
        <taxon>Mycoplasmatota</taxon>
        <taxon>Mollicutes</taxon>
        <taxon>Mycoplasmataceae</taxon>
        <taxon>Mycoplasma</taxon>
    </lineage>
</organism>
<gene>
    <name evidence="3" type="ORF">C4B25_03730</name>
</gene>
<dbReference type="InterPro" id="IPR016071">
    <property type="entry name" value="Staphylococal_nuclease_OB-fold"/>
</dbReference>
<dbReference type="Gene3D" id="2.40.50.90">
    <property type="match status" value="1"/>
</dbReference>
<dbReference type="RefSeq" id="WP_131613693.1">
    <property type="nucleotide sequence ID" value="NZ_PSZP01000034.1"/>
</dbReference>
<accession>A0A4R0XIY2</accession>
<protein>
    <recommendedName>
        <fullName evidence="2">TNase-like domain-containing protein</fullName>
    </recommendedName>
</protein>
<feature type="signal peptide" evidence="1">
    <location>
        <begin position="1"/>
        <end position="21"/>
    </location>
</feature>
<dbReference type="InterPro" id="IPR035437">
    <property type="entry name" value="SNase_OB-fold_sf"/>
</dbReference>
<feature type="chain" id="PRO_5020857464" description="TNase-like domain-containing protein" evidence="1">
    <location>
        <begin position="22"/>
        <end position="212"/>
    </location>
</feature>
<sequence>MKKIFTLTLGAILIISAPILTVVSCGDNYPKTTNTQYMYSKGAEVKWSPNHKIKSVHDGDTFKDEKGTSWRLFSVDTPEVSHSKNGRWVPSTGIELLWGNKATDFVTGKILNKEVMIASKNKHTYKRVVGAVFYRNAKGEVINLAMELVRLGLARIGYISKPNHGNQKYRVPLFYYNMMHKISDEAKQNKKGYFGETISIQHKIYPKQNINS</sequence>